<evidence type="ECO:0000256" key="4">
    <source>
        <dbReference type="ARBA" id="ARBA00022598"/>
    </source>
</evidence>
<dbReference type="InterPro" id="IPR045864">
    <property type="entry name" value="aa-tRNA-synth_II/BPL/LPL"/>
</dbReference>
<dbReference type="CDD" id="cd04322">
    <property type="entry name" value="LysRS_N"/>
    <property type="match status" value="1"/>
</dbReference>
<keyword evidence="7 12" id="KW-0067">ATP-binding</keyword>
<keyword evidence="5 12" id="KW-0479">Metal-binding</keyword>
<dbReference type="PANTHER" id="PTHR42918:SF15">
    <property type="entry name" value="LYSINE--TRNA LIGASE, CHLOROPLASTIC_MITOCHONDRIAL"/>
    <property type="match status" value="1"/>
</dbReference>
<dbReference type="GO" id="GO:0006430">
    <property type="term" value="P:lysyl-tRNA aminoacylation"/>
    <property type="evidence" value="ECO:0007669"/>
    <property type="project" value="UniProtKB-UniRule"/>
</dbReference>
<dbReference type="PRINTS" id="PR00982">
    <property type="entry name" value="TRNASYNTHLYS"/>
</dbReference>
<evidence type="ECO:0000256" key="7">
    <source>
        <dbReference type="ARBA" id="ARBA00022840"/>
    </source>
</evidence>
<dbReference type="Gene3D" id="3.30.930.10">
    <property type="entry name" value="Bira Bifunctional Protein, Domain 2"/>
    <property type="match status" value="1"/>
</dbReference>
<dbReference type="NCBIfam" id="TIGR00499">
    <property type="entry name" value="lysS_bact"/>
    <property type="match status" value="1"/>
</dbReference>
<dbReference type="NCBIfam" id="NF001756">
    <property type="entry name" value="PRK00484.1"/>
    <property type="match status" value="1"/>
</dbReference>
<dbReference type="GO" id="GO:0004824">
    <property type="term" value="F:lysine-tRNA ligase activity"/>
    <property type="evidence" value="ECO:0007669"/>
    <property type="project" value="UniProtKB-UniRule"/>
</dbReference>
<proteinExistence type="inferred from homology"/>
<evidence type="ECO:0000256" key="3">
    <source>
        <dbReference type="ARBA" id="ARBA00022490"/>
    </source>
</evidence>
<evidence type="ECO:0000256" key="11">
    <source>
        <dbReference type="ARBA" id="ARBA00048573"/>
    </source>
</evidence>
<evidence type="ECO:0000313" key="15">
    <source>
        <dbReference type="EMBL" id="MBM6660986.1"/>
    </source>
</evidence>
<feature type="domain" description="Aminoacyl-transfer RNA synthetases class-II family profile" evidence="14">
    <location>
        <begin position="183"/>
        <end position="500"/>
    </location>
</feature>
<dbReference type="EMBL" id="JACJJL010000005">
    <property type="protein sequence ID" value="MBM6660986.1"/>
    <property type="molecule type" value="Genomic_DNA"/>
</dbReference>
<evidence type="ECO:0000256" key="9">
    <source>
        <dbReference type="ARBA" id="ARBA00022917"/>
    </source>
</evidence>
<dbReference type="RefSeq" id="WP_205108275.1">
    <property type="nucleotide sequence ID" value="NZ_JACJJL010000005.1"/>
</dbReference>
<dbReference type="GO" id="GO:0005829">
    <property type="term" value="C:cytosol"/>
    <property type="evidence" value="ECO:0007669"/>
    <property type="project" value="TreeGrafter"/>
</dbReference>
<dbReference type="Proteomes" id="UP000764045">
    <property type="component" value="Unassembled WGS sequence"/>
</dbReference>
<keyword evidence="6 12" id="KW-0547">Nucleotide-binding</keyword>
<dbReference type="InterPro" id="IPR004364">
    <property type="entry name" value="Aa-tRNA-synt_II"/>
</dbReference>
<feature type="binding site" evidence="12">
    <location>
        <position position="419"/>
    </location>
    <ligand>
        <name>Mg(2+)</name>
        <dbReference type="ChEBI" id="CHEBI:18420"/>
        <label>2</label>
    </ligand>
</feature>
<dbReference type="FunFam" id="3.30.930.10:FF:000238">
    <property type="entry name" value="Lysine--tRNA ligase"/>
    <property type="match status" value="1"/>
</dbReference>
<evidence type="ECO:0000256" key="1">
    <source>
        <dbReference type="ARBA" id="ARBA00004496"/>
    </source>
</evidence>
<dbReference type="InterPro" id="IPR018149">
    <property type="entry name" value="Lys-tRNA-synth_II_C"/>
</dbReference>
<name>A0A939B3X5_9BACT</name>
<gene>
    <name evidence="12 15" type="primary">lysS</name>
    <name evidence="15" type="ORF">H6B30_04315</name>
</gene>
<comment type="subunit">
    <text evidence="12">Homodimer.</text>
</comment>
<evidence type="ECO:0000256" key="13">
    <source>
        <dbReference type="RuleBase" id="RU000336"/>
    </source>
</evidence>
<dbReference type="GO" id="GO:0000049">
    <property type="term" value="F:tRNA binding"/>
    <property type="evidence" value="ECO:0007669"/>
    <property type="project" value="TreeGrafter"/>
</dbReference>
<accession>A0A939B3X5</accession>
<keyword evidence="10 12" id="KW-0030">Aminoacyl-tRNA synthetase</keyword>
<dbReference type="InterPro" id="IPR004365">
    <property type="entry name" value="NA-bd_OB_tRNA"/>
</dbReference>
<dbReference type="Pfam" id="PF00152">
    <property type="entry name" value="tRNA-synt_2"/>
    <property type="match status" value="1"/>
</dbReference>
<protein>
    <recommendedName>
        <fullName evidence="12">Lysine--tRNA ligase</fullName>
        <ecNumber evidence="12">6.1.1.6</ecNumber>
    </recommendedName>
    <alternativeName>
        <fullName evidence="12">Lysyl-tRNA synthetase</fullName>
        <shortName evidence="12">LysRS</shortName>
    </alternativeName>
</protein>
<evidence type="ECO:0000256" key="12">
    <source>
        <dbReference type="HAMAP-Rule" id="MF_00252"/>
    </source>
</evidence>
<dbReference type="AlphaFoldDB" id="A0A939B3X5"/>
<dbReference type="SUPFAM" id="SSF55681">
    <property type="entry name" value="Class II aaRS and biotin synthetases"/>
    <property type="match status" value="1"/>
</dbReference>
<sequence>MNVLELSEQEIGRRQSLQELRDMGIDPYPAAEYPTNAFSTDIKENFVDEGEPREVCIAGRMMSRRVMGKASFAELQDSKGRIQVYITRDDICPGEDKDLYNKVFKRLLDIGDFIGVRGFVFRTQTGEISVHARELTLLSKSLKPLPIVKYKDGVAYDKFDDPELRYRQRYVDLVVNDGVKDTFLQRATVIRTIRRVLDEAGYTEVETPTLQSIAGGASARPFITHFNALDCDMYMRIATELYLKRLIVGGFEGVYEIGKNFRNEGMDRNHNPEFTCMELYVQYKDYNWMMSFTEKLLETVCIAVNGKPEREIDGRVISFKAPYRRLPILDAIKEKTGYDLTGMDEAQIREVCGKLGMEIDDTMGKGKLIDEIFGEFCEGTFIQPTFITDYPVEMSPLTKMHRSKPGLTERFELMVNGKELANAYSELNDPIDQEERFKEQMRLADKGDDEAMIIDQDFLRALQYGMPPTSGIGIGIDRLVMLMTGKTFIQEVLFFPQMRPEKKAPRSSAEEWAALGVPAEWVPVLNKCGYYLVSDIKEVNPQKLQMDVCGVNKKYKLGYDNPSVDTFAAWIEAAGK</sequence>
<dbReference type="HAMAP" id="MF_00252">
    <property type="entry name" value="Lys_tRNA_synth_class2"/>
    <property type="match status" value="1"/>
</dbReference>
<dbReference type="PROSITE" id="PS50862">
    <property type="entry name" value="AA_TRNA_LIGASE_II"/>
    <property type="match status" value="1"/>
</dbReference>
<dbReference type="PANTHER" id="PTHR42918">
    <property type="entry name" value="LYSYL-TRNA SYNTHETASE"/>
    <property type="match status" value="1"/>
</dbReference>
<evidence type="ECO:0000313" key="16">
    <source>
        <dbReference type="Proteomes" id="UP000764045"/>
    </source>
</evidence>
<evidence type="ECO:0000256" key="8">
    <source>
        <dbReference type="ARBA" id="ARBA00022842"/>
    </source>
</evidence>
<evidence type="ECO:0000259" key="14">
    <source>
        <dbReference type="PROSITE" id="PS50862"/>
    </source>
</evidence>
<dbReference type="InterPro" id="IPR002313">
    <property type="entry name" value="Lys-tRNA-ligase_II"/>
</dbReference>
<feature type="binding site" evidence="12">
    <location>
        <position position="412"/>
    </location>
    <ligand>
        <name>Mg(2+)</name>
        <dbReference type="ChEBI" id="CHEBI:18420"/>
        <label>1</label>
    </ligand>
</feature>
<keyword evidence="8 12" id="KW-0460">Magnesium</keyword>
<evidence type="ECO:0000256" key="10">
    <source>
        <dbReference type="ARBA" id="ARBA00023146"/>
    </source>
</evidence>
<comment type="similarity">
    <text evidence="2 12">Belongs to the class-II aminoacyl-tRNA synthetase family.</text>
</comment>
<comment type="caution">
    <text evidence="15">The sequence shown here is derived from an EMBL/GenBank/DDBJ whole genome shotgun (WGS) entry which is preliminary data.</text>
</comment>
<comment type="cofactor">
    <cofactor evidence="12 13">
        <name>Mg(2+)</name>
        <dbReference type="ChEBI" id="CHEBI:18420"/>
    </cofactor>
    <text evidence="12 13">Binds 3 Mg(2+) ions per subunit.</text>
</comment>
<dbReference type="InterPro" id="IPR006195">
    <property type="entry name" value="aa-tRNA-synth_II"/>
</dbReference>
<dbReference type="Gene3D" id="2.40.50.140">
    <property type="entry name" value="Nucleic acid-binding proteins"/>
    <property type="match status" value="1"/>
</dbReference>
<reference evidence="15 16" key="1">
    <citation type="journal article" date="2021" name="Sci. Rep.">
        <title>The distribution of antibiotic resistance genes in chicken gut microbiota commensals.</title>
        <authorList>
            <person name="Juricova H."/>
            <person name="Matiasovicova J."/>
            <person name="Kubasova T."/>
            <person name="Cejkova D."/>
            <person name="Rychlik I."/>
        </authorList>
    </citation>
    <scope>NUCLEOTIDE SEQUENCE [LARGE SCALE GENOMIC DNA]</scope>
    <source>
        <strain evidence="15 16">An819</strain>
    </source>
</reference>
<evidence type="ECO:0000256" key="2">
    <source>
        <dbReference type="ARBA" id="ARBA00008226"/>
    </source>
</evidence>
<dbReference type="EC" id="6.1.1.6" evidence="12"/>
<organism evidence="15 16">
    <name type="scientific">Marseilla massiliensis</name>
    <dbReference type="NCBI Taxonomy" id="1841864"/>
    <lineage>
        <taxon>Bacteria</taxon>
        <taxon>Pseudomonadati</taxon>
        <taxon>Bacteroidota</taxon>
        <taxon>Bacteroidia</taxon>
        <taxon>Bacteroidales</taxon>
        <taxon>Prevotellaceae</taxon>
        <taxon>Marseilla</taxon>
    </lineage>
</organism>
<dbReference type="SUPFAM" id="SSF50249">
    <property type="entry name" value="Nucleic acid-binding proteins"/>
    <property type="match status" value="1"/>
</dbReference>
<comment type="subcellular location">
    <subcellularLocation>
        <location evidence="1 12">Cytoplasm</location>
    </subcellularLocation>
</comment>
<evidence type="ECO:0000256" key="6">
    <source>
        <dbReference type="ARBA" id="ARBA00022741"/>
    </source>
</evidence>
<keyword evidence="4 12" id="KW-0436">Ligase</keyword>
<dbReference type="CDD" id="cd00775">
    <property type="entry name" value="LysRS_core"/>
    <property type="match status" value="1"/>
</dbReference>
<comment type="catalytic activity">
    <reaction evidence="11 12 13">
        <text>tRNA(Lys) + L-lysine + ATP = L-lysyl-tRNA(Lys) + AMP + diphosphate</text>
        <dbReference type="Rhea" id="RHEA:20792"/>
        <dbReference type="Rhea" id="RHEA-COMP:9696"/>
        <dbReference type="Rhea" id="RHEA-COMP:9697"/>
        <dbReference type="ChEBI" id="CHEBI:30616"/>
        <dbReference type="ChEBI" id="CHEBI:32551"/>
        <dbReference type="ChEBI" id="CHEBI:33019"/>
        <dbReference type="ChEBI" id="CHEBI:78442"/>
        <dbReference type="ChEBI" id="CHEBI:78529"/>
        <dbReference type="ChEBI" id="CHEBI:456215"/>
        <dbReference type="EC" id="6.1.1.6"/>
    </reaction>
</comment>
<dbReference type="Pfam" id="PF01336">
    <property type="entry name" value="tRNA_anti-codon"/>
    <property type="match status" value="1"/>
</dbReference>
<dbReference type="InterPro" id="IPR012340">
    <property type="entry name" value="NA-bd_OB-fold"/>
</dbReference>
<keyword evidence="3 12" id="KW-0963">Cytoplasm</keyword>
<keyword evidence="16" id="KW-1185">Reference proteome</keyword>
<dbReference type="GO" id="GO:0000287">
    <property type="term" value="F:magnesium ion binding"/>
    <property type="evidence" value="ECO:0007669"/>
    <property type="project" value="UniProtKB-UniRule"/>
</dbReference>
<dbReference type="FunFam" id="2.40.50.140:FF:000024">
    <property type="entry name" value="Lysine--tRNA ligase"/>
    <property type="match status" value="1"/>
</dbReference>
<keyword evidence="9 12" id="KW-0648">Protein biosynthesis</keyword>
<dbReference type="InterPro" id="IPR044136">
    <property type="entry name" value="Lys-tRNA-ligase_II_N"/>
</dbReference>
<feature type="binding site" evidence="12">
    <location>
        <position position="419"/>
    </location>
    <ligand>
        <name>Mg(2+)</name>
        <dbReference type="ChEBI" id="CHEBI:18420"/>
        <label>1</label>
    </ligand>
</feature>
<evidence type="ECO:0000256" key="5">
    <source>
        <dbReference type="ARBA" id="ARBA00022723"/>
    </source>
</evidence>
<dbReference type="GO" id="GO:0005524">
    <property type="term" value="F:ATP binding"/>
    <property type="evidence" value="ECO:0007669"/>
    <property type="project" value="UniProtKB-UniRule"/>
</dbReference>